<dbReference type="Proteomes" id="UP000190105">
    <property type="component" value="Unassembled WGS sequence"/>
</dbReference>
<dbReference type="Pfam" id="PF01648">
    <property type="entry name" value="ACPS"/>
    <property type="match status" value="1"/>
</dbReference>
<evidence type="ECO:0000256" key="3">
    <source>
        <dbReference type="ARBA" id="ARBA00022723"/>
    </source>
</evidence>
<evidence type="ECO:0000259" key="9">
    <source>
        <dbReference type="Pfam" id="PF01648"/>
    </source>
</evidence>
<dbReference type="GO" id="GO:0006633">
    <property type="term" value="P:fatty acid biosynthetic process"/>
    <property type="evidence" value="ECO:0007669"/>
    <property type="project" value="UniProtKB-UniRule"/>
</dbReference>
<keyword evidence="4 8" id="KW-0276">Fatty acid metabolism</keyword>
<keyword evidence="2 8" id="KW-0808">Transferase</keyword>
<evidence type="ECO:0000313" key="11">
    <source>
        <dbReference type="Proteomes" id="UP000190105"/>
    </source>
</evidence>
<dbReference type="GO" id="GO:0005737">
    <property type="term" value="C:cytoplasm"/>
    <property type="evidence" value="ECO:0007669"/>
    <property type="project" value="UniProtKB-SubCell"/>
</dbReference>
<keyword evidence="11" id="KW-1185">Reference proteome</keyword>
<protein>
    <recommendedName>
        <fullName evidence="8">Holo-[acyl-carrier-protein] synthase</fullName>
        <shortName evidence="8">Holo-ACP synthase</shortName>
        <ecNumber evidence="8">2.7.8.7</ecNumber>
    </recommendedName>
    <alternativeName>
        <fullName evidence="8">4'-phosphopantetheinyl transferase AcpS</fullName>
    </alternativeName>
</protein>
<organism evidence="10 11">
    <name type="scientific">Caloramator quimbayensis</name>
    <dbReference type="NCBI Taxonomy" id="1147123"/>
    <lineage>
        <taxon>Bacteria</taxon>
        <taxon>Bacillati</taxon>
        <taxon>Bacillota</taxon>
        <taxon>Clostridia</taxon>
        <taxon>Eubacteriales</taxon>
        <taxon>Clostridiaceae</taxon>
        <taxon>Caloramator</taxon>
    </lineage>
</organism>
<evidence type="ECO:0000256" key="7">
    <source>
        <dbReference type="ARBA" id="ARBA00023160"/>
    </source>
</evidence>
<comment type="cofactor">
    <cofactor evidence="8">
        <name>Mg(2+)</name>
        <dbReference type="ChEBI" id="CHEBI:18420"/>
    </cofactor>
</comment>
<name>A0A1T4XFW6_9CLOT</name>
<keyword evidence="5 8" id="KW-0460">Magnesium</keyword>
<proteinExistence type="inferred from homology"/>
<dbReference type="NCBIfam" id="TIGR00516">
    <property type="entry name" value="acpS"/>
    <property type="match status" value="1"/>
</dbReference>
<keyword evidence="1 8" id="KW-0444">Lipid biosynthesis</keyword>
<accession>A0A1T4XFW6</accession>
<comment type="similarity">
    <text evidence="8">Belongs to the P-Pant transferase superfamily. AcpS family.</text>
</comment>
<comment type="function">
    <text evidence="8">Transfers the 4'-phosphopantetheine moiety from coenzyme A to a Ser of acyl-carrier-protein.</text>
</comment>
<dbReference type="InterPro" id="IPR008278">
    <property type="entry name" value="4-PPantetheinyl_Trfase_dom"/>
</dbReference>
<dbReference type="GO" id="GO:0008897">
    <property type="term" value="F:holo-[acyl-carrier-protein] synthase activity"/>
    <property type="evidence" value="ECO:0007669"/>
    <property type="project" value="UniProtKB-UniRule"/>
</dbReference>
<dbReference type="InterPro" id="IPR037143">
    <property type="entry name" value="4-PPantetheinyl_Trfase_dom_sf"/>
</dbReference>
<evidence type="ECO:0000256" key="8">
    <source>
        <dbReference type="HAMAP-Rule" id="MF_00101"/>
    </source>
</evidence>
<feature type="binding site" evidence="8">
    <location>
        <position position="53"/>
    </location>
    <ligand>
        <name>Mg(2+)</name>
        <dbReference type="ChEBI" id="CHEBI:18420"/>
    </ligand>
</feature>
<keyword evidence="6 8" id="KW-0443">Lipid metabolism</keyword>
<keyword evidence="7 8" id="KW-0275">Fatty acid biosynthesis</keyword>
<feature type="domain" description="4'-phosphopantetheinyl transferase" evidence="9">
    <location>
        <begin position="4"/>
        <end position="113"/>
    </location>
</feature>
<dbReference type="InterPro" id="IPR002582">
    <property type="entry name" value="ACPS"/>
</dbReference>
<gene>
    <name evidence="8" type="primary">acpS</name>
    <name evidence="10" type="ORF">SAMN05443428_10886</name>
</gene>
<comment type="subcellular location">
    <subcellularLocation>
        <location evidence="8">Cytoplasm</location>
    </subcellularLocation>
</comment>
<dbReference type="InterPro" id="IPR004568">
    <property type="entry name" value="Ppantetheine-prot_Trfase_dom"/>
</dbReference>
<feature type="binding site" evidence="8">
    <location>
        <position position="8"/>
    </location>
    <ligand>
        <name>Mg(2+)</name>
        <dbReference type="ChEBI" id="CHEBI:18420"/>
    </ligand>
</feature>
<reference evidence="11" key="1">
    <citation type="submission" date="2017-02" db="EMBL/GenBank/DDBJ databases">
        <authorList>
            <person name="Varghese N."/>
            <person name="Submissions S."/>
        </authorList>
    </citation>
    <scope>NUCLEOTIDE SEQUENCE [LARGE SCALE GENOMIC DNA]</scope>
    <source>
        <strain evidence="11">USBA 833</strain>
    </source>
</reference>
<dbReference type="STRING" id="1147123.SAMN05443428_10886"/>
<dbReference type="SUPFAM" id="SSF56214">
    <property type="entry name" value="4'-phosphopantetheinyl transferase"/>
    <property type="match status" value="1"/>
</dbReference>
<dbReference type="RefSeq" id="WP_078696393.1">
    <property type="nucleotide sequence ID" value="NZ_FUYH01000008.1"/>
</dbReference>
<evidence type="ECO:0000256" key="2">
    <source>
        <dbReference type="ARBA" id="ARBA00022679"/>
    </source>
</evidence>
<dbReference type="EC" id="2.7.8.7" evidence="8"/>
<dbReference type="AlphaFoldDB" id="A0A1T4XFW6"/>
<evidence type="ECO:0000313" key="10">
    <source>
        <dbReference type="EMBL" id="SKA87955.1"/>
    </source>
</evidence>
<keyword evidence="8" id="KW-0963">Cytoplasm</keyword>
<dbReference type="GO" id="GO:0000287">
    <property type="term" value="F:magnesium ion binding"/>
    <property type="evidence" value="ECO:0007669"/>
    <property type="project" value="UniProtKB-UniRule"/>
</dbReference>
<dbReference type="HAMAP" id="MF_00101">
    <property type="entry name" value="AcpS"/>
    <property type="match status" value="1"/>
</dbReference>
<evidence type="ECO:0000256" key="4">
    <source>
        <dbReference type="ARBA" id="ARBA00022832"/>
    </source>
</evidence>
<dbReference type="NCBIfam" id="TIGR00556">
    <property type="entry name" value="pantethn_trn"/>
    <property type="match status" value="1"/>
</dbReference>
<evidence type="ECO:0000256" key="1">
    <source>
        <dbReference type="ARBA" id="ARBA00022516"/>
    </source>
</evidence>
<dbReference type="OrthoDB" id="517356at2"/>
<comment type="catalytic activity">
    <reaction evidence="8">
        <text>apo-[ACP] + CoA = holo-[ACP] + adenosine 3',5'-bisphosphate + H(+)</text>
        <dbReference type="Rhea" id="RHEA:12068"/>
        <dbReference type="Rhea" id="RHEA-COMP:9685"/>
        <dbReference type="Rhea" id="RHEA-COMP:9690"/>
        <dbReference type="ChEBI" id="CHEBI:15378"/>
        <dbReference type="ChEBI" id="CHEBI:29999"/>
        <dbReference type="ChEBI" id="CHEBI:57287"/>
        <dbReference type="ChEBI" id="CHEBI:58343"/>
        <dbReference type="ChEBI" id="CHEBI:64479"/>
        <dbReference type="EC" id="2.7.8.7"/>
    </reaction>
</comment>
<dbReference type="Gene3D" id="3.90.470.20">
    <property type="entry name" value="4'-phosphopantetheinyl transferase domain"/>
    <property type="match status" value="1"/>
</dbReference>
<evidence type="ECO:0000256" key="6">
    <source>
        <dbReference type="ARBA" id="ARBA00023098"/>
    </source>
</evidence>
<evidence type="ECO:0000256" key="5">
    <source>
        <dbReference type="ARBA" id="ARBA00022842"/>
    </source>
</evidence>
<keyword evidence="3 8" id="KW-0479">Metal-binding</keyword>
<sequence length="119" mass="12986">MIIGVGTDIIEINRIEKLINNTRFMEKFFTSGEREYLKIKKAESAAGYFCAKEAISKALGTGFSGIKFTDIEIIKVNSAPKVLLHGKALDIANKMGIKNINVSISHCKEYAVSCAVAEG</sequence>
<dbReference type="EMBL" id="FUYH01000008">
    <property type="protein sequence ID" value="SKA87955.1"/>
    <property type="molecule type" value="Genomic_DNA"/>
</dbReference>